<dbReference type="PANTHER" id="PTHR11735:SF11">
    <property type="entry name" value="TRNA THREONYLCARBAMOYLADENOSINE BIOSYNTHESIS PROTEIN TSAB"/>
    <property type="match status" value="1"/>
</dbReference>
<evidence type="ECO:0000259" key="1">
    <source>
        <dbReference type="Pfam" id="PF00814"/>
    </source>
</evidence>
<dbReference type="InterPro" id="IPR043129">
    <property type="entry name" value="ATPase_NBD"/>
</dbReference>
<keyword evidence="2" id="KW-0808">Transferase</keyword>
<evidence type="ECO:0000313" key="3">
    <source>
        <dbReference type="Proteomes" id="UP001597463"/>
    </source>
</evidence>
<dbReference type="Proteomes" id="UP001597463">
    <property type="component" value="Unassembled WGS sequence"/>
</dbReference>
<organism evidence="2 3">
    <name type="scientific">Comamonas terrae</name>
    <dbReference type="NCBI Taxonomy" id="673548"/>
    <lineage>
        <taxon>Bacteria</taxon>
        <taxon>Pseudomonadati</taxon>
        <taxon>Pseudomonadota</taxon>
        <taxon>Betaproteobacteria</taxon>
        <taxon>Burkholderiales</taxon>
        <taxon>Comamonadaceae</taxon>
        <taxon>Comamonas</taxon>
    </lineage>
</organism>
<feature type="domain" description="Gcp-like" evidence="1">
    <location>
        <begin position="33"/>
        <end position="127"/>
    </location>
</feature>
<proteinExistence type="predicted"/>
<gene>
    <name evidence="2" type="primary">tsaB</name>
    <name evidence="2" type="ORF">ACFSW6_06905</name>
</gene>
<dbReference type="PANTHER" id="PTHR11735">
    <property type="entry name" value="TRNA N6-ADENOSINE THREONYLCARBAMOYLTRANSFERASE"/>
    <property type="match status" value="1"/>
</dbReference>
<dbReference type="Gene3D" id="3.30.420.40">
    <property type="match status" value="2"/>
</dbReference>
<dbReference type="InterPro" id="IPR000905">
    <property type="entry name" value="Gcp-like_dom"/>
</dbReference>
<dbReference type="NCBIfam" id="TIGR03725">
    <property type="entry name" value="T6A_YeaZ"/>
    <property type="match status" value="1"/>
</dbReference>
<reference evidence="3" key="1">
    <citation type="journal article" date="2019" name="Int. J. Syst. Evol. Microbiol.">
        <title>The Global Catalogue of Microorganisms (GCM) 10K type strain sequencing project: providing services to taxonomists for standard genome sequencing and annotation.</title>
        <authorList>
            <consortium name="The Broad Institute Genomics Platform"/>
            <consortium name="The Broad Institute Genome Sequencing Center for Infectious Disease"/>
            <person name="Wu L."/>
            <person name="Ma J."/>
        </authorList>
    </citation>
    <scope>NUCLEOTIDE SEQUENCE [LARGE SCALE GENOMIC DNA]</scope>
    <source>
        <strain evidence="3">TISTR 1906</strain>
    </source>
</reference>
<dbReference type="CDD" id="cd24032">
    <property type="entry name" value="ASKHA_NBD_TsaB"/>
    <property type="match status" value="1"/>
</dbReference>
<dbReference type="SUPFAM" id="SSF53067">
    <property type="entry name" value="Actin-like ATPase domain"/>
    <property type="match status" value="2"/>
</dbReference>
<comment type="caution">
    <text evidence="2">The sequence shown here is derived from an EMBL/GenBank/DDBJ whole genome shotgun (WGS) entry which is preliminary data.</text>
</comment>
<dbReference type="EC" id="2.3.1.234" evidence="2"/>
<keyword evidence="3" id="KW-1185">Reference proteome</keyword>
<dbReference type="GO" id="GO:0061711">
    <property type="term" value="F:tRNA N(6)-L-threonylcarbamoyladenine synthase activity"/>
    <property type="evidence" value="ECO:0007669"/>
    <property type="project" value="UniProtKB-EC"/>
</dbReference>
<dbReference type="EMBL" id="JBHUMV010000002">
    <property type="protein sequence ID" value="MFD2753812.1"/>
    <property type="molecule type" value="Genomic_DNA"/>
</dbReference>
<keyword evidence="2" id="KW-0012">Acyltransferase</keyword>
<dbReference type="Pfam" id="PF00814">
    <property type="entry name" value="TsaD"/>
    <property type="match status" value="1"/>
</dbReference>
<dbReference type="InterPro" id="IPR022496">
    <property type="entry name" value="T6A_TsaB"/>
</dbReference>
<name>A0ABW5UJR2_9BURK</name>
<dbReference type="RefSeq" id="WP_066480917.1">
    <property type="nucleotide sequence ID" value="NZ_BCNT01000014.1"/>
</dbReference>
<sequence length="235" mass="24674">MNLLALDTSTDTFFVAVQRGDAIWQHSGPGAAQSSARLLPAIRTLMADAGLQFKELDAIVFGRGPGSFTGLRTACSITQGLAFAARVPVLPVDTLLAVAEEARALHGCTELVAVLDARMHEVYHARFAWSDGRWQGPEDFGEDFGLCAPGALQLPAGSTVAGNARAVYGEQLAPQARHVAAMPTATALLRLAPALLAAGRAVPADQALPRYIRDKVAQTTAEREAARAAQPPATP</sequence>
<evidence type="ECO:0000313" key="2">
    <source>
        <dbReference type="EMBL" id="MFD2753812.1"/>
    </source>
</evidence>
<protein>
    <submittedName>
        <fullName evidence="2">tRNA (Adenosine(37)-N6)-threonylcarbamoyltransferase complex dimerization subunit type 1 TsaB</fullName>
        <ecNumber evidence="2">2.3.1.234</ecNumber>
    </submittedName>
</protein>
<accession>A0ABW5UJR2</accession>